<dbReference type="AlphaFoldDB" id="A0A4Y2RJN6"/>
<reference evidence="1 2" key="1">
    <citation type="journal article" date="2019" name="Sci. Rep.">
        <title>Orb-weaving spider Araneus ventricosus genome elucidates the spidroin gene catalogue.</title>
        <authorList>
            <person name="Kono N."/>
            <person name="Nakamura H."/>
            <person name="Ohtoshi R."/>
            <person name="Moran D.A.P."/>
            <person name="Shinohara A."/>
            <person name="Yoshida Y."/>
            <person name="Fujiwara M."/>
            <person name="Mori M."/>
            <person name="Tomita M."/>
            <person name="Arakawa K."/>
        </authorList>
    </citation>
    <scope>NUCLEOTIDE SEQUENCE [LARGE SCALE GENOMIC DNA]</scope>
</reference>
<keyword evidence="2" id="KW-1185">Reference proteome</keyword>
<protein>
    <submittedName>
        <fullName evidence="1">Uncharacterized protein</fullName>
    </submittedName>
</protein>
<dbReference type="Proteomes" id="UP000499080">
    <property type="component" value="Unassembled WGS sequence"/>
</dbReference>
<evidence type="ECO:0000313" key="2">
    <source>
        <dbReference type="Proteomes" id="UP000499080"/>
    </source>
</evidence>
<organism evidence="1 2">
    <name type="scientific">Araneus ventricosus</name>
    <name type="common">Orbweaver spider</name>
    <name type="synonym">Epeira ventricosa</name>
    <dbReference type="NCBI Taxonomy" id="182803"/>
    <lineage>
        <taxon>Eukaryota</taxon>
        <taxon>Metazoa</taxon>
        <taxon>Ecdysozoa</taxon>
        <taxon>Arthropoda</taxon>
        <taxon>Chelicerata</taxon>
        <taxon>Arachnida</taxon>
        <taxon>Araneae</taxon>
        <taxon>Araneomorphae</taxon>
        <taxon>Entelegynae</taxon>
        <taxon>Araneoidea</taxon>
        <taxon>Araneidae</taxon>
        <taxon>Araneus</taxon>
    </lineage>
</organism>
<evidence type="ECO:0000313" key="1">
    <source>
        <dbReference type="EMBL" id="GBN75630.1"/>
    </source>
</evidence>
<name>A0A4Y2RJN6_ARAVE</name>
<sequence length="153" mass="17079">MPLSSLQNFSAIEKLRRPMSIKNLQEMIERFESTGILAVQSGKAAKISCFFRDLKQVLISINCSVPHFSQFPTFHPIAATAPSKGRSTMHGHVDCDVEIKRPFSGVLLKFGGGGYLRCRPRHSTMIQNKEVRPKLAPQKLLQNGMLATKLKLT</sequence>
<accession>A0A4Y2RJN6</accession>
<dbReference type="EMBL" id="BGPR01017267">
    <property type="protein sequence ID" value="GBN75630.1"/>
    <property type="molecule type" value="Genomic_DNA"/>
</dbReference>
<proteinExistence type="predicted"/>
<gene>
    <name evidence="1" type="ORF">AVEN_270335_1</name>
</gene>
<comment type="caution">
    <text evidence="1">The sequence shown here is derived from an EMBL/GenBank/DDBJ whole genome shotgun (WGS) entry which is preliminary data.</text>
</comment>